<proteinExistence type="predicted"/>
<evidence type="ECO:0000313" key="2">
    <source>
        <dbReference type="Proteomes" id="UP000735302"/>
    </source>
</evidence>
<organism evidence="1 2">
    <name type="scientific">Plakobranchus ocellatus</name>
    <dbReference type="NCBI Taxonomy" id="259542"/>
    <lineage>
        <taxon>Eukaryota</taxon>
        <taxon>Metazoa</taxon>
        <taxon>Spiralia</taxon>
        <taxon>Lophotrochozoa</taxon>
        <taxon>Mollusca</taxon>
        <taxon>Gastropoda</taxon>
        <taxon>Heterobranchia</taxon>
        <taxon>Euthyneura</taxon>
        <taxon>Panpulmonata</taxon>
        <taxon>Sacoglossa</taxon>
        <taxon>Placobranchoidea</taxon>
        <taxon>Plakobranchidae</taxon>
        <taxon>Plakobranchus</taxon>
    </lineage>
</organism>
<accession>A0AAV4AJK6</accession>
<dbReference type="EMBL" id="BLXT01003842">
    <property type="protein sequence ID" value="GFO07187.1"/>
    <property type="molecule type" value="Genomic_DNA"/>
</dbReference>
<dbReference type="Proteomes" id="UP000735302">
    <property type="component" value="Unassembled WGS sequence"/>
</dbReference>
<name>A0AAV4AJK6_9GAST</name>
<sequence>MPCPALPCLAFQANADLARRQTVGAGGWKGEGVGRPELIVCHWARDSVKRGQPGSDAKAKSWTTQH</sequence>
<keyword evidence="2" id="KW-1185">Reference proteome</keyword>
<reference evidence="1 2" key="1">
    <citation type="journal article" date="2021" name="Elife">
        <title>Chloroplast acquisition without the gene transfer in kleptoplastic sea slugs, Plakobranchus ocellatus.</title>
        <authorList>
            <person name="Maeda T."/>
            <person name="Takahashi S."/>
            <person name="Yoshida T."/>
            <person name="Shimamura S."/>
            <person name="Takaki Y."/>
            <person name="Nagai Y."/>
            <person name="Toyoda A."/>
            <person name="Suzuki Y."/>
            <person name="Arimoto A."/>
            <person name="Ishii H."/>
            <person name="Satoh N."/>
            <person name="Nishiyama T."/>
            <person name="Hasebe M."/>
            <person name="Maruyama T."/>
            <person name="Minagawa J."/>
            <person name="Obokata J."/>
            <person name="Shigenobu S."/>
        </authorList>
    </citation>
    <scope>NUCLEOTIDE SEQUENCE [LARGE SCALE GENOMIC DNA]</scope>
</reference>
<comment type="caution">
    <text evidence="1">The sequence shown here is derived from an EMBL/GenBank/DDBJ whole genome shotgun (WGS) entry which is preliminary data.</text>
</comment>
<protein>
    <submittedName>
        <fullName evidence="1">Uncharacterized protein</fullName>
    </submittedName>
</protein>
<dbReference type="AlphaFoldDB" id="A0AAV4AJK6"/>
<evidence type="ECO:0000313" key="1">
    <source>
        <dbReference type="EMBL" id="GFO07187.1"/>
    </source>
</evidence>
<gene>
    <name evidence="1" type="ORF">PoB_003369200</name>
</gene>